<keyword evidence="2" id="KW-1185">Reference proteome</keyword>
<evidence type="ECO:0000313" key="2">
    <source>
        <dbReference type="Proteomes" id="UP000176294"/>
    </source>
</evidence>
<sequence>MTRNATPDTIRINPGELRWLRTAKASCVAPCWETSLTAITVYAKLANGMDLTDEAAYLRAERATAKASARLVGDGAPLSYSQPA</sequence>
<protein>
    <submittedName>
        <fullName evidence="1">Uncharacterized protein</fullName>
    </submittedName>
</protein>
<dbReference type="RefSeq" id="WP_070729028.1">
    <property type="nucleotide sequence ID" value="NZ_MDZB01000123.1"/>
</dbReference>
<reference evidence="1 2" key="1">
    <citation type="submission" date="2016-08" db="EMBL/GenBank/DDBJ databases">
        <title>Hymenobacter coccineus sp. nov., Hymenobacter lapidarius sp. nov. and Hymenobacter glacialis sp. nov., isolated from Antarctic soil.</title>
        <authorList>
            <person name="Sedlacek I."/>
            <person name="Kralova S."/>
            <person name="Kyrova K."/>
            <person name="Maslanova I."/>
            <person name="Stankova E."/>
            <person name="Vrbovska V."/>
            <person name="Nemec M."/>
            <person name="Bartak M."/>
            <person name="Svec P."/>
            <person name="Busse H.-J."/>
            <person name="Pantucek R."/>
        </authorList>
    </citation>
    <scope>NUCLEOTIDE SEQUENCE [LARGE SCALE GENOMIC DNA]</scope>
    <source>
        <strain evidence="1 2">CCM 8643</strain>
    </source>
</reference>
<comment type="caution">
    <text evidence="1">The sequence shown here is derived from an EMBL/GenBank/DDBJ whole genome shotgun (WGS) entry which is preliminary data.</text>
</comment>
<dbReference type="OrthoDB" id="9919886at2"/>
<proteinExistence type="predicted"/>
<dbReference type="Proteomes" id="UP000176294">
    <property type="component" value="Unassembled WGS sequence"/>
</dbReference>
<evidence type="ECO:0000313" key="1">
    <source>
        <dbReference type="EMBL" id="OGX84125.1"/>
    </source>
</evidence>
<organism evidence="1 2">
    <name type="scientific">Hymenobacter lapidarius</name>
    <dbReference type="NCBI Taxonomy" id="1908237"/>
    <lineage>
        <taxon>Bacteria</taxon>
        <taxon>Pseudomonadati</taxon>
        <taxon>Bacteroidota</taxon>
        <taxon>Cytophagia</taxon>
        <taxon>Cytophagales</taxon>
        <taxon>Hymenobacteraceae</taxon>
        <taxon>Hymenobacter</taxon>
    </lineage>
</organism>
<dbReference type="STRING" id="1908237.BEN47_16745"/>
<accession>A0A1G1SZS1</accession>
<gene>
    <name evidence="1" type="ORF">BEN47_16745</name>
</gene>
<name>A0A1G1SZS1_9BACT</name>
<dbReference type="AlphaFoldDB" id="A0A1G1SZS1"/>
<dbReference type="EMBL" id="MDZB01000123">
    <property type="protein sequence ID" value="OGX84125.1"/>
    <property type="molecule type" value="Genomic_DNA"/>
</dbReference>